<evidence type="ECO:0000256" key="2">
    <source>
        <dbReference type="ARBA" id="ARBA00022723"/>
    </source>
</evidence>
<dbReference type="Pfam" id="PF05163">
    <property type="entry name" value="DinB"/>
    <property type="match status" value="1"/>
</dbReference>
<feature type="binding site" evidence="3">
    <location>
        <position position="144"/>
    </location>
    <ligand>
        <name>a divalent metal cation</name>
        <dbReference type="ChEBI" id="CHEBI:60240"/>
    </ligand>
</feature>
<evidence type="ECO:0000313" key="4">
    <source>
        <dbReference type="EMBL" id="TGE09738.1"/>
    </source>
</evidence>
<dbReference type="EMBL" id="SRLA01000001">
    <property type="protein sequence ID" value="TGE09738.1"/>
    <property type="molecule type" value="Genomic_DNA"/>
</dbReference>
<accession>A0A4Z0PBW5</accession>
<gene>
    <name evidence="4" type="ORF">EU556_02595</name>
</gene>
<sequence length="173" mass="19023">METTLATLLALSLLPELAHELTLTRRVLERLPAAQFGWQPHPKSMTLGHLGAHTADLLGGIKTTFETTELNLATYADHAPTPPSSTEELVQRLEANGAAAHETLSEADAEAFAETWTLRFGEQIIMQQSRANIVRHLINHTIHHRGQLSVYLRLLDVPVPAIYGSSADEAMVF</sequence>
<keyword evidence="5" id="KW-1185">Reference proteome</keyword>
<dbReference type="OrthoDB" id="119432at2"/>
<evidence type="ECO:0000256" key="1">
    <source>
        <dbReference type="ARBA" id="ARBA00008635"/>
    </source>
</evidence>
<dbReference type="AlphaFoldDB" id="A0A4Z0PBW5"/>
<name>A0A4Z0PBW5_9BACT</name>
<organism evidence="4 5">
    <name type="scientific">Hymenobacter fodinae</name>
    <dbReference type="NCBI Taxonomy" id="2510796"/>
    <lineage>
        <taxon>Bacteria</taxon>
        <taxon>Pseudomonadati</taxon>
        <taxon>Bacteroidota</taxon>
        <taxon>Cytophagia</taxon>
        <taxon>Cytophagales</taxon>
        <taxon>Hymenobacteraceae</taxon>
        <taxon>Hymenobacter</taxon>
    </lineage>
</organism>
<dbReference type="SUPFAM" id="SSF109854">
    <property type="entry name" value="DinB/YfiT-like putative metalloenzymes"/>
    <property type="match status" value="1"/>
</dbReference>
<protein>
    <submittedName>
        <fullName evidence="4">DUF664 domain-containing protein</fullName>
    </submittedName>
</protein>
<feature type="binding site" evidence="3">
    <location>
        <position position="53"/>
    </location>
    <ligand>
        <name>a divalent metal cation</name>
        <dbReference type="ChEBI" id="CHEBI:60240"/>
    </ligand>
</feature>
<reference evidence="4 5" key="1">
    <citation type="submission" date="2019-04" db="EMBL/GenBank/DDBJ databases">
        <authorList>
            <person name="Feng G."/>
            <person name="Zhang J."/>
            <person name="Zhu H."/>
        </authorList>
    </citation>
    <scope>NUCLEOTIDE SEQUENCE [LARGE SCALE GENOMIC DNA]</scope>
    <source>
        <strain evidence="4 5">92R-1</strain>
    </source>
</reference>
<dbReference type="InterPro" id="IPR007837">
    <property type="entry name" value="DinB"/>
</dbReference>
<dbReference type="InterPro" id="IPR034660">
    <property type="entry name" value="DinB/YfiT-like"/>
</dbReference>
<evidence type="ECO:0000313" key="5">
    <source>
        <dbReference type="Proteomes" id="UP000298337"/>
    </source>
</evidence>
<dbReference type="Proteomes" id="UP000298337">
    <property type="component" value="Unassembled WGS sequence"/>
</dbReference>
<dbReference type="RefSeq" id="WP_135430749.1">
    <property type="nucleotide sequence ID" value="NZ_SRLA01000001.1"/>
</dbReference>
<dbReference type="Gene3D" id="1.20.120.450">
    <property type="entry name" value="dinb family like domain"/>
    <property type="match status" value="1"/>
</dbReference>
<comment type="similarity">
    <text evidence="1">Belongs to the DinB family.</text>
</comment>
<keyword evidence="2 3" id="KW-0479">Metal-binding</keyword>
<evidence type="ECO:0000256" key="3">
    <source>
        <dbReference type="PIRSR" id="PIRSR607837-1"/>
    </source>
</evidence>
<proteinExistence type="inferred from homology"/>
<comment type="caution">
    <text evidence="4">The sequence shown here is derived from an EMBL/GenBank/DDBJ whole genome shotgun (WGS) entry which is preliminary data.</text>
</comment>
<feature type="binding site" evidence="3">
    <location>
        <position position="140"/>
    </location>
    <ligand>
        <name>a divalent metal cation</name>
        <dbReference type="ChEBI" id="CHEBI:60240"/>
    </ligand>
</feature>
<dbReference type="GO" id="GO:0046872">
    <property type="term" value="F:metal ion binding"/>
    <property type="evidence" value="ECO:0007669"/>
    <property type="project" value="UniProtKB-KW"/>
</dbReference>